<dbReference type="HOGENOM" id="CLU_108128_1_0_1"/>
<name>V2WL32_MONRO</name>
<feature type="region of interest" description="Disordered" evidence="1">
    <location>
        <begin position="1"/>
        <end position="73"/>
    </location>
</feature>
<proteinExistence type="predicted"/>
<gene>
    <name evidence="2" type="ORF">Moror_1323</name>
</gene>
<sequence>MVDGSEVPHFKGHTIENEAGLSNSTANARPSSATPHAASPTNTVNSTNEASAVVADNANPSLPPSKLVDMPQPMSLLTPSSTLDSIMFFSLPHLLTAPESDDEDKVLYTLPT</sequence>
<organism evidence="2 3">
    <name type="scientific">Moniliophthora roreri (strain MCA 2997)</name>
    <name type="common">Cocoa frosty pod rot fungus</name>
    <name type="synonym">Crinipellis roreri</name>
    <dbReference type="NCBI Taxonomy" id="1381753"/>
    <lineage>
        <taxon>Eukaryota</taxon>
        <taxon>Fungi</taxon>
        <taxon>Dikarya</taxon>
        <taxon>Basidiomycota</taxon>
        <taxon>Agaricomycotina</taxon>
        <taxon>Agaricomycetes</taxon>
        <taxon>Agaricomycetidae</taxon>
        <taxon>Agaricales</taxon>
        <taxon>Marasmiineae</taxon>
        <taxon>Marasmiaceae</taxon>
        <taxon>Moniliophthora</taxon>
    </lineage>
</organism>
<evidence type="ECO:0000256" key="1">
    <source>
        <dbReference type="SAM" id="MobiDB-lite"/>
    </source>
</evidence>
<protein>
    <submittedName>
        <fullName evidence="2">Uncharacterized protein</fullName>
    </submittedName>
</protein>
<dbReference type="AlphaFoldDB" id="V2WL32"/>
<reference evidence="2 3" key="1">
    <citation type="journal article" date="2014" name="BMC Genomics">
        <title>Genome and secretome analysis of the hemibiotrophic fungal pathogen, Moniliophthora roreri, which causes frosty pod rot disease of cacao: mechanisms of the biotrophic and necrotrophic phases.</title>
        <authorList>
            <person name="Meinhardt L.W."/>
            <person name="Costa G.G.L."/>
            <person name="Thomazella D.P.T."/>
            <person name="Teixeira P.J.P.L."/>
            <person name="Carazzolle M.F."/>
            <person name="Schuster S.C."/>
            <person name="Carlson J.E."/>
            <person name="Guiltinan M.J."/>
            <person name="Mieczkowski P."/>
            <person name="Farmer A."/>
            <person name="Ramaraj T."/>
            <person name="Crozier J."/>
            <person name="Davis R.E."/>
            <person name="Shao J."/>
            <person name="Melnick R.L."/>
            <person name="Pereira G.A.G."/>
            <person name="Bailey B.A."/>
        </authorList>
    </citation>
    <scope>NUCLEOTIDE SEQUENCE [LARGE SCALE GENOMIC DNA]</scope>
    <source>
        <strain evidence="2 3">MCA 2997</strain>
    </source>
</reference>
<keyword evidence="3" id="KW-1185">Reference proteome</keyword>
<dbReference type="EMBL" id="AWSO01002852">
    <property type="protein sequence ID" value="ESK80915.1"/>
    <property type="molecule type" value="Genomic_DNA"/>
</dbReference>
<dbReference type="Proteomes" id="UP000017559">
    <property type="component" value="Unassembled WGS sequence"/>
</dbReference>
<feature type="compositionally biased region" description="Basic and acidic residues" evidence="1">
    <location>
        <begin position="1"/>
        <end position="16"/>
    </location>
</feature>
<dbReference type="KEGG" id="mrr:Moror_1323"/>
<accession>V2WL32</accession>
<evidence type="ECO:0000313" key="2">
    <source>
        <dbReference type="EMBL" id="ESK80915.1"/>
    </source>
</evidence>
<feature type="compositionally biased region" description="Polar residues" evidence="1">
    <location>
        <begin position="20"/>
        <end position="50"/>
    </location>
</feature>
<comment type="caution">
    <text evidence="2">The sequence shown here is derived from an EMBL/GenBank/DDBJ whole genome shotgun (WGS) entry which is preliminary data.</text>
</comment>
<evidence type="ECO:0000313" key="3">
    <source>
        <dbReference type="Proteomes" id="UP000017559"/>
    </source>
</evidence>